<dbReference type="EMBL" id="QGNY01000004">
    <property type="protein sequence ID" value="PWS31690.1"/>
    <property type="molecule type" value="Genomic_DNA"/>
</dbReference>
<dbReference type="PANTHER" id="PTHR43861">
    <property type="entry name" value="TRANS-ACONITATE 2-METHYLTRANSFERASE-RELATED"/>
    <property type="match status" value="1"/>
</dbReference>
<gene>
    <name evidence="1" type="ORF">DF947_13980</name>
</gene>
<dbReference type="SUPFAM" id="SSF53335">
    <property type="entry name" value="S-adenosyl-L-methionine-dependent methyltransferases"/>
    <property type="match status" value="1"/>
</dbReference>
<keyword evidence="1" id="KW-0489">Methyltransferase</keyword>
<dbReference type="PANTHER" id="PTHR43861:SF6">
    <property type="entry name" value="METHYLTRANSFERASE TYPE 11"/>
    <property type="match status" value="1"/>
</dbReference>
<dbReference type="AlphaFoldDB" id="A0A317EXK3"/>
<evidence type="ECO:0000313" key="2">
    <source>
        <dbReference type="Proteomes" id="UP000245391"/>
    </source>
</evidence>
<dbReference type="Gene3D" id="3.40.50.150">
    <property type="entry name" value="Vaccinia Virus protein VP39"/>
    <property type="match status" value="1"/>
</dbReference>
<protein>
    <submittedName>
        <fullName evidence="1">Class I SAM-dependent methyltransferase</fullName>
    </submittedName>
</protein>
<dbReference type="CDD" id="cd02440">
    <property type="entry name" value="AdoMet_MTases"/>
    <property type="match status" value="1"/>
</dbReference>
<accession>A0A317EXK3</accession>
<proteinExistence type="predicted"/>
<dbReference type="GO" id="GO:0032259">
    <property type="term" value="P:methylation"/>
    <property type="evidence" value="ECO:0007669"/>
    <property type="project" value="UniProtKB-KW"/>
</dbReference>
<comment type="caution">
    <text evidence="1">The sequence shown here is derived from an EMBL/GenBank/DDBJ whole genome shotgun (WGS) entry which is preliminary data.</text>
</comment>
<dbReference type="GO" id="GO:0008168">
    <property type="term" value="F:methyltransferase activity"/>
    <property type="evidence" value="ECO:0007669"/>
    <property type="project" value="UniProtKB-KW"/>
</dbReference>
<reference evidence="2" key="1">
    <citation type="submission" date="2018-05" db="EMBL/GenBank/DDBJ databases">
        <title>Pedobacter paludis sp. nov., isolated from wetland soil.</title>
        <authorList>
            <person name="Zhang Y."/>
        </authorList>
    </citation>
    <scope>NUCLEOTIDE SEQUENCE [LARGE SCALE GENOMIC DNA]</scope>
    <source>
        <strain evidence="2">R-8</strain>
    </source>
</reference>
<dbReference type="OrthoDB" id="9815644at2"/>
<keyword evidence="2" id="KW-1185">Reference proteome</keyword>
<dbReference type="RefSeq" id="WP_109930649.1">
    <property type="nucleotide sequence ID" value="NZ_QGNY01000004.1"/>
</dbReference>
<keyword evidence="1" id="KW-0808">Transferase</keyword>
<dbReference type="Pfam" id="PF13489">
    <property type="entry name" value="Methyltransf_23"/>
    <property type="match status" value="1"/>
</dbReference>
<dbReference type="InterPro" id="IPR029063">
    <property type="entry name" value="SAM-dependent_MTases_sf"/>
</dbReference>
<name>A0A317EXK3_9SPHI</name>
<organism evidence="1 2">
    <name type="scientific">Pedobacter paludis</name>
    <dbReference type="NCBI Taxonomy" id="2203212"/>
    <lineage>
        <taxon>Bacteria</taxon>
        <taxon>Pseudomonadati</taxon>
        <taxon>Bacteroidota</taxon>
        <taxon>Sphingobacteriia</taxon>
        <taxon>Sphingobacteriales</taxon>
        <taxon>Sphingobacteriaceae</taxon>
        <taxon>Pedobacter</taxon>
    </lineage>
</organism>
<evidence type="ECO:0000313" key="1">
    <source>
        <dbReference type="EMBL" id="PWS31690.1"/>
    </source>
</evidence>
<dbReference type="Proteomes" id="UP000245391">
    <property type="component" value="Unassembled WGS sequence"/>
</dbReference>
<sequence>MYNKAQYLEKDSNYYQHERHEMVKYIPTNAENILEIGCGDGSFGAMIKENIKCTYWGIEPDSRFINLAKKNIDIFDNAVFNTEYNLPLQHFDCIVFNDVLEHLIDPEKILLYSKSFLKDDGIIVSSIPNLRHAPYLYRLFYLGEFEYQDAGIMDRTHLRFFTKKSIVSLYKNAGYRIILHEGINKSVSKKFSLVLRFLKIFTNKFEDTKYQQFATVVKSQ</sequence>